<sequence>MASPVRVTLAHVLGGAIDGAWWPHSASIARELPELIEVISPRLGEIVAISVNWSSLQASPDLDVLCGAKPALPGNLVNRQRLMMVKGSEASANLLVVPCRTSSTLAVMLLRQAADLPIMPSELSSQMFRAGDHIVRAARVESELCDSRLRAGAADTNDFAGAAAAE</sequence>
<protein>
    <submittedName>
        <fullName evidence="1">Uncharacterized protein</fullName>
    </submittedName>
</protein>
<evidence type="ECO:0000313" key="1">
    <source>
        <dbReference type="EMBL" id="OBK14578.1"/>
    </source>
</evidence>
<keyword evidence="2" id="KW-1185">Reference proteome</keyword>
<dbReference type="Pfam" id="PF19457">
    <property type="entry name" value="DUF5994"/>
    <property type="match status" value="1"/>
</dbReference>
<dbReference type="InterPro" id="IPR046036">
    <property type="entry name" value="DUF5994"/>
</dbReference>
<organism evidence="1 2">
    <name type="scientific">Mycobacterium asiaticum</name>
    <dbReference type="NCBI Taxonomy" id="1790"/>
    <lineage>
        <taxon>Bacteria</taxon>
        <taxon>Bacillati</taxon>
        <taxon>Actinomycetota</taxon>
        <taxon>Actinomycetes</taxon>
        <taxon>Mycobacteriales</taxon>
        <taxon>Mycobacteriaceae</taxon>
        <taxon>Mycobacterium</taxon>
    </lineage>
</organism>
<comment type="caution">
    <text evidence="1">The sequence shown here is derived from an EMBL/GenBank/DDBJ whole genome shotgun (WGS) entry which is preliminary data.</text>
</comment>
<name>A0A1A3MXF0_MYCAS</name>
<accession>A0A1A3MXF0</accession>
<dbReference type="EMBL" id="LZLQ01000096">
    <property type="protein sequence ID" value="OBK14578.1"/>
    <property type="molecule type" value="Genomic_DNA"/>
</dbReference>
<dbReference type="Proteomes" id="UP000093629">
    <property type="component" value="Unassembled WGS sequence"/>
</dbReference>
<dbReference type="AlphaFoldDB" id="A0A1A3MXF0"/>
<proteinExistence type="predicted"/>
<gene>
    <name evidence="1" type="ORF">A5636_07660</name>
</gene>
<reference evidence="2" key="1">
    <citation type="submission" date="2016-06" db="EMBL/GenBank/DDBJ databases">
        <authorList>
            <person name="Sutton G."/>
            <person name="Brinkac L."/>
            <person name="Sanka R."/>
            <person name="Adams M."/>
            <person name="Lau E."/>
            <person name="Garcia-Basteiro A."/>
            <person name="Lopez-Varela E."/>
            <person name="Palencia S."/>
        </authorList>
    </citation>
    <scope>NUCLEOTIDE SEQUENCE [LARGE SCALE GENOMIC DNA]</scope>
    <source>
        <strain evidence="2">1245139.5</strain>
    </source>
</reference>
<evidence type="ECO:0000313" key="2">
    <source>
        <dbReference type="Proteomes" id="UP000093629"/>
    </source>
</evidence>